<accession>A0A0W0F5Y4</accession>
<gene>
    <name evidence="1" type="ORF">WG66_15674</name>
</gene>
<name>A0A0W0F5Y4_MONRR</name>
<reference evidence="1 2" key="1">
    <citation type="submission" date="2015-12" db="EMBL/GenBank/DDBJ databases">
        <title>Draft genome sequence of Moniliophthora roreri, the causal agent of frosty pod rot of cacao.</title>
        <authorList>
            <person name="Aime M.C."/>
            <person name="Diaz-Valderrama J.R."/>
            <person name="Kijpornyongpan T."/>
            <person name="Phillips-Mora W."/>
        </authorList>
    </citation>
    <scope>NUCLEOTIDE SEQUENCE [LARGE SCALE GENOMIC DNA]</scope>
    <source>
        <strain evidence="1 2">MCA 2952</strain>
    </source>
</reference>
<dbReference type="EMBL" id="LATX01002299">
    <property type="protein sequence ID" value="KTB31743.1"/>
    <property type="molecule type" value="Genomic_DNA"/>
</dbReference>
<evidence type="ECO:0000313" key="2">
    <source>
        <dbReference type="Proteomes" id="UP000054988"/>
    </source>
</evidence>
<sequence length="9" mass="1071">MSHCICLHQ</sequence>
<evidence type="ECO:0000313" key="1">
    <source>
        <dbReference type="EMBL" id="KTB31743.1"/>
    </source>
</evidence>
<organism evidence="1 2">
    <name type="scientific">Moniliophthora roreri</name>
    <name type="common">Frosty pod rot fungus</name>
    <name type="synonym">Monilia roreri</name>
    <dbReference type="NCBI Taxonomy" id="221103"/>
    <lineage>
        <taxon>Eukaryota</taxon>
        <taxon>Fungi</taxon>
        <taxon>Dikarya</taxon>
        <taxon>Basidiomycota</taxon>
        <taxon>Agaricomycotina</taxon>
        <taxon>Agaricomycetes</taxon>
        <taxon>Agaricomycetidae</taxon>
        <taxon>Agaricales</taxon>
        <taxon>Marasmiineae</taxon>
        <taxon>Marasmiaceae</taxon>
        <taxon>Moniliophthora</taxon>
    </lineage>
</organism>
<dbReference type="Proteomes" id="UP000054988">
    <property type="component" value="Unassembled WGS sequence"/>
</dbReference>
<protein>
    <submittedName>
        <fullName evidence="1">Uncharacterized protein</fullName>
    </submittedName>
</protein>
<comment type="caution">
    <text evidence="1">The sequence shown here is derived from an EMBL/GenBank/DDBJ whole genome shotgun (WGS) entry which is preliminary data.</text>
</comment>
<proteinExistence type="predicted"/>